<protein>
    <submittedName>
        <fullName evidence="1">Predicted protein</fullName>
    </submittedName>
</protein>
<dbReference type="AlphaFoldDB" id="E4ZT98"/>
<dbReference type="Proteomes" id="UP000002668">
    <property type="component" value="Genome"/>
</dbReference>
<sequence>MTITGDDLPQFQPGCVCDLTLAMTSQVSHALTPFWKHAPLPQIPGGLSSHCPCTISSAVWRLKQGLDPAFLPPSIAKFYSDDKDLHERTYLPSSSRITDIWKWVFR</sequence>
<accession>E4ZT98</accession>
<evidence type="ECO:0000313" key="1">
    <source>
        <dbReference type="EMBL" id="CBX90040.1"/>
    </source>
</evidence>
<dbReference type="OrthoDB" id="3782720at2759"/>
<dbReference type="VEuPathDB" id="FungiDB:LEMA_P119270.1"/>
<gene>
    <name evidence="1" type="ORF">LEMA_P119270.1</name>
</gene>
<keyword evidence="2" id="KW-1185">Reference proteome</keyword>
<evidence type="ECO:0000313" key="2">
    <source>
        <dbReference type="Proteomes" id="UP000002668"/>
    </source>
</evidence>
<dbReference type="InParanoid" id="E4ZT98"/>
<reference evidence="2" key="1">
    <citation type="journal article" date="2011" name="Nat. Commun.">
        <title>Effector diversification within compartments of the Leptosphaeria maculans genome affected by Repeat-Induced Point mutations.</title>
        <authorList>
            <person name="Rouxel T."/>
            <person name="Grandaubert J."/>
            <person name="Hane J.K."/>
            <person name="Hoede C."/>
            <person name="van de Wouw A.P."/>
            <person name="Couloux A."/>
            <person name="Dominguez V."/>
            <person name="Anthouard V."/>
            <person name="Bally P."/>
            <person name="Bourras S."/>
            <person name="Cozijnsen A.J."/>
            <person name="Ciuffetti L.M."/>
            <person name="Degrave A."/>
            <person name="Dilmaghani A."/>
            <person name="Duret L."/>
            <person name="Fudal I."/>
            <person name="Goodwin S.B."/>
            <person name="Gout L."/>
            <person name="Glaser N."/>
            <person name="Linglin J."/>
            <person name="Kema G.H.J."/>
            <person name="Lapalu N."/>
            <person name="Lawrence C.B."/>
            <person name="May K."/>
            <person name="Meyer M."/>
            <person name="Ollivier B."/>
            <person name="Poulain J."/>
            <person name="Schoch C.L."/>
            <person name="Simon A."/>
            <person name="Spatafora J.W."/>
            <person name="Stachowiak A."/>
            <person name="Turgeon B.G."/>
            <person name="Tyler B.M."/>
            <person name="Vincent D."/>
            <person name="Weissenbach J."/>
            <person name="Amselem J."/>
            <person name="Quesneville H."/>
            <person name="Oliver R.P."/>
            <person name="Wincker P."/>
            <person name="Balesdent M.-H."/>
            <person name="Howlett B.J."/>
        </authorList>
    </citation>
    <scope>NUCLEOTIDE SEQUENCE [LARGE SCALE GENOMIC DNA]</scope>
    <source>
        <strain evidence="2">JN3 / isolate v23.1.3 / race Av1-4-5-6-7-8</strain>
    </source>
</reference>
<organism evidence="2">
    <name type="scientific">Leptosphaeria maculans (strain JN3 / isolate v23.1.3 / race Av1-4-5-6-7-8)</name>
    <name type="common">Blackleg fungus</name>
    <name type="synonym">Phoma lingam</name>
    <dbReference type="NCBI Taxonomy" id="985895"/>
    <lineage>
        <taxon>Eukaryota</taxon>
        <taxon>Fungi</taxon>
        <taxon>Dikarya</taxon>
        <taxon>Ascomycota</taxon>
        <taxon>Pezizomycotina</taxon>
        <taxon>Dothideomycetes</taxon>
        <taxon>Pleosporomycetidae</taxon>
        <taxon>Pleosporales</taxon>
        <taxon>Pleosporineae</taxon>
        <taxon>Leptosphaeriaceae</taxon>
        <taxon>Plenodomus</taxon>
        <taxon>Plenodomus lingam/Leptosphaeria maculans species complex</taxon>
    </lineage>
</organism>
<proteinExistence type="predicted"/>
<name>E4ZT98_LEPMJ</name>
<dbReference type="EMBL" id="FP929124">
    <property type="protein sequence ID" value="CBX90040.1"/>
    <property type="molecule type" value="Genomic_DNA"/>
</dbReference>
<dbReference type="HOGENOM" id="CLU_2223734_0_0_1"/>